<proteinExistence type="predicted"/>
<dbReference type="PANTHER" id="PTHR43711:SF26">
    <property type="entry name" value="SENSOR HISTIDINE KINASE RCSC"/>
    <property type="match status" value="1"/>
</dbReference>
<keyword evidence="3" id="KW-0597">Phosphoprotein</keyword>
<keyword evidence="10" id="KW-1185">Reference proteome</keyword>
<dbReference type="SMART" id="SM00388">
    <property type="entry name" value="HisKA"/>
    <property type="match status" value="1"/>
</dbReference>
<keyword evidence="5" id="KW-0418">Kinase</keyword>
<dbReference type="InterPro" id="IPR005467">
    <property type="entry name" value="His_kinase_dom"/>
</dbReference>
<dbReference type="SMART" id="SM00387">
    <property type="entry name" value="HATPase_c"/>
    <property type="match status" value="1"/>
</dbReference>
<dbReference type="PROSITE" id="PS50109">
    <property type="entry name" value="HIS_KIN"/>
    <property type="match status" value="1"/>
</dbReference>
<gene>
    <name evidence="9" type="primary">pleC_1</name>
    <name evidence="9" type="ORF">OCH7691_00227</name>
</gene>
<dbReference type="Gene3D" id="1.10.287.130">
    <property type="match status" value="1"/>
</dbReference>
<feature type="transmembrane region" description="Helical" evidence="7">
    <location>
        <begin position="106"/>
        <end position="126"/>
    </location>
</feature>
<feature type="transmembrane region" description="Helical" evidence="7">
    <location>
        <begin position="75"/>
        <end position="94"/>
    </location>
</feature>
<sequence>MLIDPPTSASIERGESPPINRWTLRFDDHELEERFEAQNIRQSMFLVRLSLFVGMLIYAMFGILDLFVVPEILTAAWISRYGVVCPVFMISMLATYSSAFARQAQWVMAICMFATGFSIVYMTMAAGEIGASYYYAGLIPVLIYCCNLLPLRFWHAAATSITLVACYEYGAIIVNPIPHLTLLSNNAFLLSTLALGIYSSYFQELALRRDFYINSLLSEEKKRSEDLREKAEAANHAKSEFLAVMSHELRTPLNAIIGFSEILSKELFGPLGAPRYRDYATDVHVSGTHLLDIINDILDLSKAEAGKLTLEEEDIDVCDMLNQGLRIIRDKAAQGGVRVAFEVPNDLPALRCDRRLLTQVILNLLSNAVKFTPRGGVVTVEAGLSGDGAIYLCFNDTGIGIAKDDIPKVIAPFVQVESALNRAHEGTGLGLPLTKNILELHGGSLTIESELGVGTTVVARFPADRTVCPQNAEIDLPSAVSN</sequence>
<dbReference type="Gene3D" id="3.30.565.10">
    <property type="entry name" value="Histidine kinase-like ATPase, C-terminal domain"/>
    <property type="match status" value="1"/>
</dbReference>
<evidence type="ECO:0000256" key="3">
    <source>
        <dbReference type="ARBA" id="ARBA00022553"/>
    </source>
</evidence>
<dbReference type="InterPro" id="IPR050736">
    <property type="entry name" value="Sensor_HK_Regulatory"/>
</dbReference>
<dbReference type="InterPro" id="IPR003594">
    <property type="entry name" value="HATPase_dom"/>
</dbReference>
<keyword evidence="7" id="KW-1133">Transmembrane helix</keyword>
<dbReference type="InterPro" id="IPR003661">
    <property type="entry name" value="HisK_dim/P_dom"/>
</dbReference>
<evidence type="ECO:0000256" key="4">
    <source>
        <dbReference type="ARBA" id="ARBA00022679"/>
    </source>
</evidence>
<evidence type="ECO:0000256" key="7">
    <source>
        <dbReference type="SAM" id="Phobius"/>
    </source>
</evidence>
<dbReference type="PANTHER" id="PTHR43711">
    <property type="entry name" value="TWO-COMPONENT HISTIDINE KINASE"/>
    <property type="match status" value="1"/>
</dbReference>
<feature type="transmembrane region" description="Helical" evidence="7">
    <location>
        <begin position="156"/>
        <end position="177"/>
    </location>
</feature>
<protein>
    <recommendedName>
        <fullName evidence="2">histidine kinase</fullName>
        <ecNumber evidence="2">2.7.13.3</ecNumber>
    </recommendedName>
</protein>
<keyword evidence="7" id="KW-0472">Membrane</keyword>
<dbReference type="EC" id="2.7.13.3" evidence="2"/>
<evidence type="ECO:0000256" key="1">
    <source>
        <dbReference type="ARBA" id="ARBA00000085"/>
    </source>
</evidence>
<dbReference type="InterPro" id="IPR004358">
    <property type="entry name" value="Sig_transdc_His_kin-like_C"/>
</dbReference>
<feature type="transmembrane region" description="Helical" evidence="7">
    <location>
        <begin position="132"/>
        <end position="149"/>
    </location>
</feature>
<dbReference type="EMBL" id="FWFR01000001">
    <property type="protein sequence ID" value="SLN13499.1"/>
    <property type="molecule type" value="Genomic_DNA"/>
</dbReference>
<dbReference type="SUPFAM" id="SSF55874">
    <property type="entry name" value="ATPase domain of HSP90 chaperone/DNA topoisomerase II/histidine kinase"/>
    <property type="match status" value="1"/>
</dbReference>
<keyword evidence="4 9" id="KW-0808">Transferase</keyword>
<dbReference type="InterPro" id="IPR036097">
    <property type="entry name" value="HisK_dim/P_sf"/>
</dbReference>
<dbReference type="GO" id="GO:0000155">
    <property type="term" value="F:phosphorelay sensor kinase activity"/>
    <property type="evidence" value="ECO:0007669"/>
    <property type="project" value="InterPro"/>
</dbReference>
<dbReference type="RefSeq" id="WP_085881588.1">
    <property type="nucleotide sequence ID" value="NZ_FWFR01000001.1"/>
</dbReference>
<dbReference type="FunCoup" id="A0A1Y5RBX5">
    <property type="interactions" value="155"/>
</dbReference>
<dbReference type="Pfam" id="PF02518">
    <property type="entry name" value="HATPase_c"/>
    <property type="match status" value="1"/>
</dbReference>
<dbReference type="Pfam" id="PF00512">
    <property type="entry name" value="HisKA"/>
    <property type="match status" value="1"/>
</dbReference>
<evidence type="ECO:0000313" key="10">
    <source>
        <dbReference type="Proteomes" id="UP000193200"/>
    </source>
</evidence>
<dbReference type="PRINTS" id="PR00344">
    <property type="entry name" value="BCTRLSENSOR"/>
</dbReference>
<evidence type="ECO:0000259" key="8">
    <source>
        <dbReference type="PROSITE" id="PS50109"/>
    </source>
</evidence>
<dbReference type="SUPFAM" id="SSF47384">
    <property type="entry name" value="Homodimeric domain of signal transducing histidine kinase"/>
    <property type="match status" value="1"/>
</dbReference>
<dbReference type="CDD" id="cd00082">
    <property type="entry name" value="HisKA"/>
    <property type="match status" value="1"/>
</dbReference>
<evidence type="ECO:0000256" key="5">
    <source>
        <dbReference type="ARBA" id="ARBA00022777"/>
    </source>
</evidence>
<dbReference type="Proteomes" id="UP000193200">
    <property type="component" value="Unassembled WGS sequence"/>
</dbReference>
<feature type="transmembrane region" description="Helical" evidence="7">
    <location>
        <begin position="183"/>
        <end position="202"/>
    </location>
</feature>
<evidence type="ECO:0000256" key="6">
    <source>
        <dbReference type="ARBA" id="ARBA00023012"/>
    </source>
</evidence>
<dbReference type="InParanoid" id="A0A1Y5RBX5"/>
<keyword evidence="6" id="KW-0902">Two-component regulatory system</keyword>
<dbReference type="OrthoDB" id="9813151at2"/>
<dbReference type="InterPro" id="IPR036890">
    <property type="entry name" value="HATPase_C_sf"/>
</dbReference>
<organism evidence="9 10">
    <name type="scientific">Oceanibacterium hippocampi</name>
    <dbReference type="NCBI Taxonomy" id="745714"/>
    <lineage>
        <taxon>Bacteria</taxon>
        <taxon>Pseudomonadati</taxon>
        <taxon>Pseudomonadota</taxon>
        <taxon>Alphaproteobacteria</taxon>
        <taxon>Sneathiellales</taxon>
        <taxon>Sneathiellaceae</taxon>
        <taxon>Oceanibacterium</taxon>
    </lineage>
</organism>
<dbReference type="CDD" id="cd16922">
    <property type="entry name" value="HATPase_EvgS-ArcB-TorS-like"/>
    <property type="match status" value="1"/>
</dbReference>
<reference evidence="9 10" key="1">
    <citation type="submission" date="2017-03" db="EMBL/GenBank/DDBJ databases">
        <authorList>
            <person name="Afonso C.L."/>
            <person name="Miller P.J."/>
            <person name="Scott M.A."/>
            <person name="Spackman E."/>
            <person name="Goraichik I."/>
            <person name="Dimitrov K.M."/>
            <person name="Suarez D.L."/>
            <person name="Swayne D.E."/>
        </authorList>
    </citation>
    <scope>NUCLEOTIDE SEQUENCE [LARGE SCALE GENOMIC DNA]</scope>
    <source>
        <strain evidence="9 10">CECT 7691</strain>
    </source>
</reference>
<dbReference type="AlphaFoldDB" id="A0A1Y5RBX5"/>
<feature type="transmembrane region" description="Helical" evidence="7">
    <location>
        <begin position="45"/>
        <end position="69"/>
    </location>
</feature>
<feature type="domain" description="Histidine kinase" evidence="8">
    <location>
        <begin position="244"/>
        <end position="465"/>
    </location>
</feature>
<evidence type="ECO:0000313" key="9">
    <source>
        <dbReference type="EMBL" id="SLN13499.1"/>
    </source>
</evidence>
<name>A0A1Y5RBX5_9PROT</name>
<evidence type="ECO:0000256" key="2">
    <source>
        <dbReference type="ARBA" id="ARBA00012438"/>
    </source>
</evidence>
<comment type="catalytic activity">
    <reaction evidence="1">
        <text>ATP + protein L-histidine = ADP + protein N-phospho-L-histidine.</text>
        <dbReference type="EC" id="2.7.13.3"/>
    </reaction>
</comment>
<accession>A0A1Y5RBX5</accession>
<keyword evidence="7" id="KW-0812">Transmembrane</keyword>